<reference evidence="1" key="2">
    <citation type="submission" date="2019-01" db="UniProtKB">
        <authorList>
            <consortium name="EnsemblPlants"/>
        </authorList>
    </citation>
    <scope>IDENTIFICATION</scope>
    <source>
        <strain evidence="1">cv. Heinz 1706</strain>
    </source>
</reference>
<keyword evidence="2" id="KW-1185">Reference proteome</keyword>
<dbReference type="Gramene" id="Solyc03g115275.1.1">
    <property type="protein sequence ID" value="Solyc03g115275.1.1"/>
    <property type="gene ID" value="Solyc03g115275.1"/>
</dbReference>
<dbReference type="InParanoid" id="A0A3Q7FSY0"/>
<evidence type="ECO:0000313" key="1">
    <source>
        <dbReference type="EnsemblPlants" id="Solyc03g115275.1.1"/>
    </source>
</evidence>
<organism evidence="1">
    <name type="scientific">Solanum lycopersicum</name>
    <name type="common">Tomato</name>
    <name type="synonym">Lycopersicon esculentum</name>
    <dbReference type="NCBI Taxonomy" id="4081"/>
    <lineage>
        <taxon>Eukaryota</taxon>
        <taxon>Viridiplantae</taxon>
        <taxon>Streptophyta</taxon>
        <taxon>Embryophyta</taxon>
        <taxon>Tracheophyta</taxon>
        <taxon>Spermatophyta</taxon>
        <taxon>Magnoliopsida</taxon>
        <taxon>eudicotyledons</taxon>
        <taxon>Gunneridae</taxon>
        <taxon>Pentapetalae</taxon>
        <taxon>asterids</taxon>
        <taxon>lamiids</taxon>
        <taxon>Solanales</taxon>
        <taxon>Solanaceae</taxon>
        <taxon>Solanoideae</taxon>
        <taxon>Solaneae</taxon>
        <taxon>Solanum</taxon>
        <taxon>Solanum subgen. Lycopersicon</taxon>
    </lineage>
</organism>
<dbReference type="EnsemblPlants" id="Solyc03g115275.1.1">
    <property type="protein sequence ID" value="Solyc03g115275.1.1"/>
    <property type="gene ID" value="Solyc03g115275.1"/>
</dbReference>
<accession>A0A3Q7FSY0</accession>
<evidence type="ECO:0000313" key="2">
    <source>
        <dbReference type="Proteomes" id="UP000004994"/>
    </source>
</evidence>
<protein>
    <submittedName>
        <fullName evidence="1">Uncharacterized protein</fullName>
    </submittedName>
</protein>
<name>A0A3Q7FSY0_SOLLC</name>
<dbReference type="Proteomes" id="UP000004994">
    <property type="component" value="Chromosome 3"/>
</dbReference>
<sequence>MERDTWNEQNFLTIGIIGQHAKLDCLYCIRGSNLETVLSAIASLCGSISAAASAMNEIVPYQKDFEALGAQFRIFAEKEADITPLNNLKLRQRERDNDSEKFFPTVT</sequence>
<dbReference type="AlphaFoldDB" id="A0A3Q7FSY0"/>
<reference evidence="1" key="1">
    <citation type="journal article" date="2012" name="Nature">
        <title>The tomato genome sequence provides insights into fleshy fruit evolution.</title>
        <authorList>
            <consortium name="Tomato Genome Consortium"/>
        </authorList>
    </citation>
    <scope>NUCLEOTIDE SEQUENCE [LARGE SCALE GENOMIC DNA]</scope>
    <source>
        <strain evidence="1">cv. Heinz 1706</strain>
    </source>
</reference>
<proteinExistence type="predicted"/>